<dbReference type="EMBL" id="CATOUU010000993">
    <property type="protein sequence ID" value="CAI9965679.1"/>
    <property type="molecule type" value="Genomic_DNA"/>
</dbReference>
<dbReference type="InterPro" id="IPR050836">
    <property type="entry name" value="SDS22/Internalin_LRR"/>
</dbReference>
<keyword evidence="5" id="KW-1185">Reference proteome</keyword>
<organism evidence="3">
    <name type="scientific">Hexamita inflata</name>
    <dbReference type="NCBI Taxonomy" id="28002"/>
    <lineage>
        <taxon>Eukaryota</taxon>
        <taxon>Metamonada</taxon>
        <taxon>Diplomonadida</taxon>
        <taxon>Hexamitidae</taxon>
        <taxon>Hexamitinae</taxon>
        <taxon>Hexamita</taxon>
    </lineage>
</organism>
<dbReference type="Gene3D" id="3.80.10.10">
    <property type="entry name" value="Ribonuclease Inhibitor"/>
    <property type="match status" value="1"/>
</dbReference>
<protein>
    <submittedName>
        <fullName evidence="3">Leucine-rich repeat domain-containing protein</fullName>
    </submittedName>
    <submittedName>
        <fullName evidence="4">Leucine-rich_repeat domain-containing protein</fullName>
    </submittedName>
</protein>
<evidence type="ECO:0000256" key="2">
    <source>
        <dbReference type="ARBA" id="ARBA00022737"/>
    </source>
</evidence>
<reference evidence="4 5" key="2">
    <citation type="submission" date="2024-07" db="EMBL/GenBank/DDBJ databases">
        <authorList>
            <person name="Akdeniz Z."/>
        </authorList>
    </citation>
    <scope>NUCLEOTIDE SEQUENCE [LARGE SCALE GENOMIC DNA]</scope>
</reference>
<dbReference type="PROSITE" id="PS51450">
    <property type="entry name" value="LRR"/>
    <property type="match status" value="1"/>
</dbReference>
<dbReference type="InterPro" id="IPR032675">
    <property type="entry name" value="LRR_dom_sf"/>
</dbReference>
<keyword evidence="2" id="KW-0677">Repeat</keyword>
<evidence type="ECO:0000256" key="1">
    <source>
        <dbReference type="ARBA" id="ARBA00022614"/>
    </source>
</evidence>
<evidence type="ECO:0000313" key="4">
    <source>
        <dbReference type="EMBL" id="CAL6083933.1"/>
    </source>
</evidence>
<accession>A0AA86URW2</accession>
<name>A0AA86URW2_9EUKA</name>
<dbReference type="PANTHER" id="PTHR46652:SF3">
    <property type="entry name" value="LEUCINE-RICH REPEAT-CONTAINING PROTEIN 9"/>
    <property type="match status" value="1"/>
</dbReference>
<sequence>MLQNVNSQQNQKNLQEIIDWSFYLALSDHEQQIIKQQLDQIKAGVFKIEEDPQIKSIEFIKLLNIQKLELISCNDMVPKLESKRITELHIENTNYLKLNELQLENLEIFKYYKLISEWSQVNYNFVQEIVQFNNLKQLYLDRCRVDIGPLQQMISLTKVQLNHCSLEKLEALRPLVNLTDLSLFGNDYIEINQLQYLTQLTKLDLGLCGLVKIEALSTLINLTDLFLYGNEKLDISPLQHLTNLITLNLDSCGLVSLEALRPLVNLTDLSLYGNEYIEITPIQYLKQLTKLNLRFCGLTNLEILRPLSNLTELQVAWNYIVYLQPLLELKQLKKLDAQTNKLVDEVIKQHPNSKRFILFNQQKPSKEELKQANIALNINFPITPLRQIQKQINNLKYQFTIFKQKIEGYIKNDNLVAFIKQSVSLFQKLNQAEADATQ</sequence>
<comment type="caution">
    <text evidence="3">The sequence shown here is derived from an EMBL/GenBank/DDBJ whole genome shotgun (WGS) entry which is preliminary data.</text>
</comment>
<evidence type="ECO:0000313" key="3">
    <source>
        <dbReference type="EMBL" id="CAI9965679.1"/>
    </source>
</evidence>
<dbReference type="SUPFAM" id="SSF52058">
    <property type="entry name" value="L domain-like"/>
    <property type="match status" value="1"/>
</dbReference>
<dbReference type="InterPro" id="IPR001611">
    <property type="entry name" value="Leu-rich_rpt"/>
</dbReference>
<dbReference type="Proteomes" id="UP001642409">
    <property type="component" value="Unassembled WGS sequence"/>
</dbReference>
<dbReference type="EMBL" id="CAXDID020000375">
    <property type="protein sequence ID" value="CAL6083933.1"/>
    <property type="molecule type" value="Genomic_DNA"/>
</dbReference>
<proteinExistence type="predicted"/>
<gene>
    <name evidence="3" type="ORF">HINF_LOCUS53324</name>
    <name evidence="4" type="ORF">HINF_LOCUS61962</name>
</gene>
<evidence type="ECO:0000313" key="5">
    <source>
        <dbReference type="Proteomes" id="UP001642409"/>
    </source>
</evidence>
<dbReference type="AlphaFoldDB" id="A0AA86URW2"/>
<keyword evidence="1" id="KW-0433">Leucine-rich repeat</keyword>
<reference evidence="3" key="1">
    <citation type="submission" date="2023-06" db="EMBL/GenBank/DDBJ databases">
        <authorList>
            <person name="Kurt Z."/>
        </authorList>
    </citation>
    <scope>NUCLEOTIDE SEQUENCE</scope>
</reference>
<dbReference type="PANTHER" id="PTHR46652">
    <property type="entry name" value="LEUCINE-RICH REPEAT AND IQ DOMAIN-CONTAINING PROTEIN 1-RELATED"/>
    <property type="match status" value="1"/>
</dbReference>